<dbReference type="PANTHER" id="PTHR30294">
    <property type="entry name" value="MEMBRANE COMPONENT OF ABC TRANSPORTER YHHJ-RELATED"/>
    <property type="match status" value="1"/>
</dbReference>
<comment type="subcellular location">
    <subcellularLocation>
        <location evidence="1">Cell membrane</location>
        <topology evidence="1">Multi-pass membrane protein</topology>
    </subcellularLocation>
</comment>
<reference evidence="7 8" key="1">
    <citation type="submission" date="2020-04" db="EMBL/GenBank/DDBJ databases">
        <title>Luteolibacter sp. G-1-1-1 isolated from soil.</title>
        <authorList>
            <person name="Dahal R.H."/>
        </authorList>
    </citation>
    <scope>NUCLEOTIDE SEQUENCE [LARGE SCALE GENOMIC DNA]</scope>
    <source>
        <strain evidence="7 8">G-1-1-1</strain>
    </source>
</reference>
<name>A0A858RCY0_9BACT</name>
<dbReference type="GO" id="GO:0140359">
    <property type="term" value="F:ABC-type transporter activity"/>
    <property type="evidence" value="ECO:0007669"/>
    <property type="project" value="InterPro"/>
</dbReference>
<evidence type="ECO:0000256" key="1">
    <source>
        <dbReference type="ARBA" id="ARBA00004651"/>
    </source>
</evidence>
<gene>
    <name evidence="7" type="ORF">HHL09_01195</name>
</gene>
<dbReference type="KEGG" id="luo:HHL09_01195"/>
<keyword evidence="3 6" id="KW-0812">Transmembrane</keyword>
<evidence type="ECO:0000256" key="4">
    <source>
        <dbReference type="ARBA" id="ARBA00022989"/>
    </source>
</evidence>
<organism evidence="7 8">
    <name type="scientific">Luteolibacter luteus</name>
    <dbReference type="NCBI Taxonomy" id="2728835"/>
    <lineage>
        <taxon>Bacteria</taxon>
        <taxon>Pseudomonadati</taxon>
        <taxon>Verrucomicrobiota</taxon>
        <taxon>Verrucomicrobiia</taxon>
        <taxon>Verrucomicrobiales</taxon>
        <taxon>Verrucomicrobiaceae</taxon>
        <taxon>Luteolibacter</taxon>
    </lineage>
</organism>
<dbReference type="GO" id="GO:0005886">
    <property type="term" value="C:plasma membrane"/>
    <property type="evidence" value="ECO:0007669"/>
    <property type="project" value="UniProtKB-SubCell"/>
</dbReference>
<proteinExistence type="predicted"/>
<feature type="transmembrane region" description="Helical" evidence="6">
    <location>
        <begin position="225"/>
        <end position="243"/>
    </location>
</feature>
<feature type="transmembrane region" description="Helical" evidence="6">
    <location>
        <begin position="52"/>
        <end position="73"/>
    </location>
</feature>
<dbReference type="Proteomes" id="UP000501812">
    <property type="component" value="Chromosome"/>
</dbReference>
<dbReference type="InterPro" id="IPR051449">
    <property type="entry name" value="ABC-2_transporter_component"/>
</dbReference>
<feature type="transmembrane region" description="Helical" evidence="6">
    <location>
        <begin position="20"/>
        <end position="40"/>
    </location>
</feature>
<dbReference type="EMBL" id="CP051774">
    <property type="protein sequence ID" value="QJE94458.1"/>
    <property type="molecule type" value="Genomic_DNA"/>
</dbReference>
<feature type="transmembrane region" description="Helical" evidence="6">
    <location>
        <begin position="135"/>
        <end position="158"/>
    </location>
</feature>
<evidence type="ECO:0000313" key="8">
    <source>
        <dbReference type="Proteomes" id="UP000501812"/>
    </source>
</evidence>
<evidence type="ECO:0000313" key="7">
    <source>
        <dbReference type="EMBL" id="QJE94458.1"/>
    </source>
</evidence>
<accession>A0A858RCY0</accession>
<evidence type="ECO:0000256" key="2">
    <source>
        <dbReference type="ARBA" id="ARBA00022475"/>
    </source>
</evidence>
<feature type="transmembrane region" description="Helical" evidence="6">
    <location>
        <begin position="105"/>
        <end position="123"/>
    </location>
</feature>
<evidence type="ECO:0000256" key="3">
    <source>
        <dbReference type="ARBA" id="ARBA00022692"/>
    </source>
</evidence>
<evidence type="ECO:0000256" key="6">
    <source>
        <dbReference type="SAM" id="Phobius"/>
    </source>
</evidence>
<keyword evidence="2" id="KW-1003">Cell membrane</keyword>
<evidence type="ECO:0000256" key="5">
    <source>
        <dbReference type="ARBA" id="ARBA00023136"/>
    </source>
</evidence>
<dbReference type="Pfam" id="PF12679">
    <property type="entry name" value="ABC2_membrane_2"/>
    <property type="match status" value="1"/>
</dbReference>
<sequence length="250" mass="28869">MRLLLIMLRKELKGYFLNPFGWVVFAFVTAMQGAALSTAMKGFRDSPRQDSLVWAVFHTPLFWFWFLFIFPLITMRTFAEEERSGTLEGLLTAPVRTWQVVLSKYGASLLFYILLWIPTYIQFRMYEWVTDVPPAYAPGAMIGAYSVIFLMGAAFTAIGCLASALTSSQIIAGLLTIGLLVLQYFLGYVTVIWGESFRAAPLFHYISSQEHLHYFTRGMLDTRPVVYYLSVTIFILFITYQVVDYRRWRR</sequence>
<feature type="transmembrane region" description="Helical" evidence="6">
    <location>
        <begin position="170"/>
        <end position="193"/>
    </location>
</feature>
<keyword evidence="8" id="KW-1185">Reference proteome</keyword>
<dbReference type="AlphaFoldDB" id="A0A858RCY0"/>
<dbReference type="PANTHER" id="PTHR30294:SF29">
    <property type="entry name" value="MULTIDRUG ABC TRANSPORTER PERMEASE YBHS-RELATED"/>
    <property type="match status" value="1"/>
</dbReference>
<protein>
    <submittedName>
        <fullName evidence="7">ABC transporter permease</fullName>
    </submittedName>
</protein>
<keyword evidence="4 6" id="KW-1133">Transmembrane helix</keyword>
<keyword evidence="5 6" id="KW-0472">Membrane</keyword>